<dbReference type="InterPro" id="IPR043605">
    <property type="entry name" value="DUF883_C"/>
</dbReference>
<dbReference type="AlphaFoldDB" id="A0A8E0NAX4"/>
<comment type="caution">
    <text evidence="2">The sequence shown here is derived from an EMBL/GenBank/DDBJ whole genome shotgun (WGS) entry which is preliminary data.</text>
</comment>
<accession>A0A8E0NAX4</accession>
<feature type="domain" description="DUF883" evidence="1">
    <location>
        <begin position="68"/>
        <end position="97"/>
    </location>
</feature>
<organism evidence="2 3">
    <name type="scientific">Brevundimonas abyssalis TAR-001</name>
    <dbReference type="NCBI Taxonomy" id="1391729"/>
    <lineage>
        <taxon>Bacteria</taxon>
        <taxon>Pseudomonadati</taxon>
        <taxon>Pseudomonadota</taxon>
        <taxon>Alphaproteobacteria</taxon>
        <taxon>Caulobacterales</taxon>
        <taxon>Caulobacteraceae</taxon>
        <taxon>Brevundimonas</taxon>
    </lineage>
</organism>
<evidence type="ECO:0000259" key="1">
    <source>
        <dbReference type="Pfam" id="PF19029"/>
    </source>
</evidence>
<reference evidence="3" key="1">
    <citation type="journal article" date="2013" name="Genome Announc.">
        <title>Draft Genome Sequence of the Dimorphic Prosthecate Bacterium Brevundimonas abyssalis TAR-001T.</title>
        <authorList>
            <person name="Tsubouchi T."/>
            <person name="Nishi S."/>
            <person name="Usui K."/>
            <person name="Shimane Y."/>
            <person name="Takaki Y."/>
            <person name="Maruyama T."/>
            <person name="Hatada Y."/>
        </authorList>
    </citation>
    <scope>NUCLEOTIDE SEQUENCE [LARGE SCALE GENOMIC DNA]</scope>
    <source>
        <strain evidence="3">TAR-001</strain>
    </source>
</reference>
<dbReference type="Proteomes" id="UP000016569">
    <property type="component" value="Unassembled WGS sequence"/>
</dbReference>
<evidence type="ECO:0000313" key="3">
    <source>
        <dbReference type="Proteomes" id="UP000016569"/>
    </source>
</evidence>
<dbReference type="EMBL" id="BATC01000005">
    <property type="protein sequence ID" value="GAD58200.1"/>
    <property type="molecule type" value="Genomic_DNA"/>
</dbReference>
<dbReference type="Gene3D" id="1.10.287.700">
    <property type="entry name" value="Helix hairpin bin"/>
    <property type="match status" value="1"/>
</dbReference>
<dbReference type="Pfam" id="PF19029">
    <property type="entry name" value="DUF883_C"/>
    <property type="match status" value="1"/>
</dbReference>
<sequence length="106" mass="11114">MPKTSIQKLNKTIQDLVAEVADNLRDATDKTGEEAQEALQNASAALSRAAHHLAEQARETGAGLAQRTREEVQEHPWATAALIASAAALIGLVAARRLGIPPAAGE</sequence>
<proteinExistence type="predicted"/>
<protein>
    <recommendedName>
        <fullName evidence="1">DUF883 domain-containing protein</fullName>
    </recommendedName>
</protein>
<keyword evidence="3" id="KW-1185">Reference proteome</keyword>
<gene>
    <name evidence="2" type="ORF">MBEBAB_0450</name>
</gene>
<evidence type="ECO:0000313" key="2">
    <source>
        <dbReference type="EMBL" id="GAD58200.1"/>
    </source>
</evidence>
<name>A0A8E0NAX4_9CAUL</name>